<dbReference type="Proteomes" id="UP001519418">
    <property type="component" value="Unassembled WGS sequence"/>
</dbReference>
<evidence type="ECO:0000313" key="3">
    <source>
        <dbReference type="Proteomes" id="UP001519418"/>
    </source>
</evidence>
<protein>
    <recommendedName>
        <fullName evidence="4">Lipoprotein</fullName>
    </recommendedName>
</protein>
<comment type="caution">
    <text evidence="2">The sequence shown here is derived from an EMBL/GenBank/DDBJ whole genome shotgun (WGS) entry which is preliminary data.</text>
</comment>
<accession>A0ABS5QPA3</accession>
<reference evidence="2 3" key="1">
    <citation type="submission" date="2020-02" db="EMBL/GenBank/DDBJ databases">
        <title>Fructobacillus sp. isolated from paper mulberry of Taiwan.</title>
        <authorList>
            <person name="Lin S.-T."/>
        </authorList>
    </citation>
    <scope>NUCLEOTIDE SEQUENCE [LARGE SCALE GENOMIC DNA]</scope>
    <source>
        <strain evidence="2 3">M1-10</strain>
    </source>
</reference>
<gene>
    <name evidence="2" type="ORF">G6R27_02460</name>
</gene>
<evidence type="ECO:0000313" key="2">
    <source>
        <dbReference type="EMBL" id="MBS9334901.1"/>
    </source>
</evidence>
<dbReference type="RefSeq" id="WP_213819494.1">
    <property type="nucleotide sequence ID" value="NZ_JAAMFI010000001.1"/>
</dbReference>
<dbReference type="EMBL" id="JAAMFI010000001">
    <property type="protein sequence ID" value="MBS9334901.1"/>
    <property type="molecule type" value="Genomic_DNA"/>
</dbReference>
<name>A0ABS5QPA3_9LACO</name>
<feature type="region of interest" description="Disordered" evidence="1">
    <location>
        <begin position="27"/>
        <end position="78"/>
    </location>
</feature>
<evidence type="ECO:0008006" key="4">
    <source>
        <dbReference type="Google" id="ProtNLM"/>
    </source>
</evidence>
<evidence type="ECO:0000256" key="1">
    <source>
        <dbReference type="SAM" id="MobiDB-lite"/>
    </source>
</evidence>
<proteinExistence type="predicted"/>
<sequence length="133" mass="14118">MKKFLISVAALLVAVVVIFGAYKLGTSESQKNNNSTSSSSVSKISNNVSSIQESNSSSSVSKKNPENTNQYDPNKTASGVTVDSAMIQKVTQELNEAGLPADTWAPSDIKSIITQASQQGVSAVTYAKENYHQ</sequence>
<organism evidence="2 3">
    <name type="scientific">Fructobacillus papyriferae</name>
    <dbReference type="NCBI Taxonomy" id="2713171"/>
    <lineage>
        <taxon>Bacteria</taxon>
        <taxon>Bacillati</taxon>
        <taxon>Bacillota</taxon>
        <taxon>Bacilli</taxon>
        <taxon>Lactobacillales</taxon>
        <taxon>Lactobacillaceae</taxon>
        <taxon>Fructobacillus</taxon>
    </lineage>
</organism>
<feature type="compositionally biased region" description="Polar residues" evidence="1">
    <location>
        <begin position="68"/>
        <end position="78"/>
    </location>
</feature>
<feature type="compositionally biased region" description="Low complexity" evidence="1">
    <location>
        <begin position="27"/>
        <end position="62"/>
    </location>
</feature>
<keyword evidence="3" id="KW-1185">Reference proteome</keyword>